<evidence type="ECO:0000313" key="2">
    <source>
        <dbReference type="EMBL" id="MDD7915246.1"/>
    </source>
</evidence>
<protein>
    <submittedName>
        <fullName evidence="2">Uncharacterized protein</fullName>
    </submittedName>
</protein>
<gene>
    <name evidence="2" type="ORF">N5A56_012840</name>
</gene>
<keyword evidence="1" id="KW-1133">Transmembrane helix</keyword>
<keyword evidence="3" id="KW-1185">Reference proteome</keyword>
<evidence type="ECO:0000256" key="1">
    <source>
        <dbReference type="SAM" id="Phobius"/>
    </source>
</evidence>
<accession>A0ABT5SAW1</accession>
<proteinExistence type="predicted"/>
<name>A0ABT5SAW1_9FLAO</name>
<feature type="transmembrane region" description="Helical" evidence="1">
    <location>
        <begin position="83"/>
        <end position="102"/>
    </location>
</feature>
<dbReference type="Proteomes" id="UP001151478">
    <property type="component" value="Unassembled WGS sequence"/>
</dbReference>
<keyword evidence="1" id="KW-0812">Transmembrane</keyword>
<feature type="transmembrane region" description="Helical" evidence="1">
    <location>
        <begin position="114"/>
        <end position="131"/>
    </location>
</feature>
<keyword evidence="1" id="KW-0472">Membrane</keyword>
<comment type="caution">
    <text evidence="2">The sequence shown here is derived from an EMBL/GenBank/DDBJ whole genome shotgun (WGS) entry which is preliminary data.</text>
</comment>
<dbReference type="EMBL" id="JAOSLC020000003">
    <property type="protein sequence ID" value="MDD7915246.1"/>
    <property type="molecule type" value="Genomic_DNA"/>
</dbReference>
<feature type="transmembrane region" description="Helical" evidence="1">
    <location>
        <begin position="137"/>
        <end position="158"/>
    </location>
</feature>
<organism evidence="2 3">
    <name type="scientific">Polaribacter ponticola</name>
    <dbReference type="NCBI Taxonomy" id="2978475"/>
    <lineage>
        <taxon>Bacteria</taxon>
        <taxon>Pseudomonadati</taxon>
        <taxon>Bacteroidota</taxon>
        <taxon>Flavobacteriia</taxon>
        <taxon>Flavobacteriales</taxon>
        <taxon>Flavobacteriaceae</taxon>
    </lineage>
</organism>
<evidence type="ECO:0000313" key="3">
    <source>
        <dbReference type="Proteomes" id="UP001151478"/>
    </source>
</evidence>
<dbReference type="RefSeq" id="WP_274270460.1">
    <property type="nucleotide sequence ID" value="NZ_JAOSLC020000003.1"/>
</dbReference>
<sequence>MKLKSNVELEGIIDQKENYTNEALQAVIWELEKRNLIVEGEIELNEEVIAEKELKSASLEKEFTSNEGAFNEFEQSTLYSKNAIRGFTIFFSTIFGAVLLMYNLKVMKKPKERIQVLFFSIIYTIFVYFLLNFLPKSFLTTLILNLIGYTILSEFFGINI</sequence>
<reference evidence="2" key="1">
    <citation type="submission" date="2023-02" db="EMBL/GenBank/DDBJ databases">
        <title>Polaribacter ponticola sp. nov., isolated from seawater.</title>
        <authorList>
            <person name="Baek J.H."/>
            <person name="Kim J.M."/>
            <person name="Choi D.G."/>
            <person name="Jeon C.O."/>
        </authorList>
    </citation>
    <scope>NUCLEOTIDE SEQUENCE</scope>
    <source>
        <strain evidence="2">MSW5</strain>
    </source>
</reference>